<evidence type="ECO:0000256" key="1">
    <source>
        <dbReference type="SAM" id="MobiDB-lite"/>
    </source>
</evidence>
<sequence>MLLSKYQIKIFNLKVYFFKIKVKKELLLYQQKMLTADFCKFNSSEAQNFKQIQSASILLWRNKLKQSAVLPILILRSQVQNIKNPLHQNKLENRIQTQDNRECLQKDRKIQNIYLQWNQLASILQQQGPLGDFKLLVQDFHQPTQKMKFKVIINDKEKLIISASWQQSIGELCDKILISFFSTFIYSEQQFNGVLAVENLPVQINKLKINNKMVCMKDKIGKVANQNDIISVIFSKKTQIANESQKKILKKYEEYNQKKAKELKEKQKEKSVQINSQKQSNPDQNNNQAQKKSNLSSEDSEMSDYDSFLNDILKKQKVESQSEEESQKTSFKIKCKFILSIEKIYVDLWDQFKHERIKFSICQEESLEDLKMIIEDIIGIESEKIQIVSEVYQDQRLYELDQINPNYELFNQETTSLDYFYRLVGG</sequence>
<proteinExistence type="predicted"/>
<feature type="region of interest" description="Disordered" evidence="1">
    <location>
        <begin position="263"/>
        <end position="302"/>
    </location>
</feature>
<evidence type="ECO:0000313" key="3">
    <source>
        <dbReference type="Proteomes" id="UP000009168"/>
    </source>
</evidence>
<name>I7MH12_TETTS</name>
<dbReference type="EMBL" id="GG662536">
    <property type="protein sequence ID" value="EAR85667.2"/>
    <property type="molecule type" value="Genomic_DNA"/>
</dbReference>
<dbReference type="Proteomes" id="UP000009168">
    <property type="component" value="Unassembled WGS sequence"/>
</dbReference>
<dbReference type="GeneID" id="7831469"/>
<dbReference type="AlphaFoldDB" id="I7MH12"/>
<keyword evidence="3" id="KW-1185">Reference proteome</keyword>
<gene>
    <name evidence="2" type="ORF">TTHERM_00420750</name>
</gene>
<dbReference type="RefSeq" id="XP_001033330.2">
    <property type="nucleotide sequence ID" value="XM_001033330.2"/>
</dbReference>
<accession>I7MH12</accession>
<dbReference type="KEGG" id="tet:TTHERM_00420750"/>
<organism evidence="2 3">
    <name type="scientific">Tetrahymena thermophila (strain SB210)</name>
    <dbReference type="NCBI Taxonomy" id="312017"/>
    <lineage>
        <taxon>Eukaryota</taxon>
        <taxon>Sar</taxon>
        <taxon>Alveolata</taxon>
        <taxon>Ciliophora</taxon>
        <taxon>Intramacronucleata</taxon>
        <taxon>Oligohymenophorea</taxon>
        <taxon>Hymenostomatida</taxon>
        <taxon>Tetrahymenina</taxon>
        <taxon>Tetrahymenidae</taxon>
        <taxon>Tetrahymena</taxon>
    </lineage>
</organism>
<reference evidence="3" key="1">
    <citation type="journal article" date="2006" name="PLoS Biol.">
        <title>Macronuclear genome sequence of the ciliate Tetrahymena thermophila, a model eukaryote.</title>
        <authorList>
            <person name="Eisen J.A."/>
            <person name="Coyne R.S."/>
            <person name="Wu M."/>
            <person name="Wu D."/>
            <person name="Thiagarajan M."/>
            <person name="Wortman J.R."/>
            <person name="Badger J.H."/>
            <person name="Ren Q."/>
            <person name="Amedeo P."/>
            <person name="Jones K.M."/>
            <person name="Tallon L.J."/>
            <person name="Delcher A.L."/>
            <person name="Salzberg S.L."/>
            <person name="Silva J.C."/>
            <person name="Haas B.J."/>
            <person name="Majoros W.H."/>
            <person name="Farzad M."/>
            <person name="Carlton J.M."/>
            <person name="Smith R.K. Jr."/>
            <person name="Garg J."/>
            <person name="Pearlman R.E."/>
            <person name="Karrer K.M."/>
            <person name="Sun L."/>
            <person name="Manning G."/>
            <person name="Elde N.C."/>
            <person name="Turkewitz A.P."/>
            <person name="Asai D.J."/>
            <person name="Wilkes D.E."/>
            <person name="Wang Y."/>
            <person name="Cai H."/>
            <person name="Collins K."/>
            <person name="Stewart B.A."/>
            <person name="Lee S.R."/>
            <person name="Wilamowska K."/>
            <person name="Weinberg Z."/>
            <person name="Ruzzo W.L."/>
            <person name="Wloga D."/>
            <person name="Gaertig J."/>
            <person name="Frankel J."/>
            <person name="Tsao C.-C."/>
            <person name="Gorovsky M.A."/>
            <person name="Keeling P.J."/>
            <person name="Waller R.F."/>
            <person name="Patron N.J."/>
            <person name="Cherry J.M."/>
            <person name="Stover N.A."/>
            <person name="Krieger C.J."/>
            <person name="del Toro C."/>
            <person name="Ryder H.F."/>
            <person name="Williamson S.C."/>
            <person name="Barbeau R.A."/>
            <person name="Hamilton E.P."/>
            <person name="Orias E."/>
        </authorList>
    </citation>
    <scope>NUCLEOTIDE SEQUENCE [LARGE SCALE GENOMIC DNA]</scope>
    <source>
        <strain evidence="3">SB210</strain>
    </source>
</reference>
<feature type="compositionally biased region" description="Polar residues" evidence="1">
    <location>
        <begin position="272"/>
        <end position="295"/>
    </location>
</feature>
<evidence type="ECO:0000313" key="2">
    <source>
        <dbReference type="EMBL" id="EAR85667.2"/>
    </source>
</evidence>
<dbReference type="InParanoid" id="I7MH12"/>
<protein>
    <submittedName>
        <fullName evidence="2">Uncharacterized protein</fullName>
    </submittedName>
</protein>